<name>A0A9X2W1B6_9SPHN</name>
<protein>
    <submittedName>
        <fullName evidence="2">Helix-turn-helix domain-containing protein</fullName>
    </submittedName>
</protein>
<proteinExistence type="predicted"/>
<sequence>MNAKQCKMARDGLGLTGRVLAEEAGVPYATLARFEAGANIRADTVEKLADTLAASGAQFVYGADRYGVTVPE</sequence>
<evidence type="ECO:0000313" key="2">
    <source>
        <dbReference type="EMBL" id="MCT2559235.1"/>
    </source>
</evidence>
<evidence type="ECO:0000259" key="1">
    <source>
        <dbReference type="PROSITE" id="PS50943"/>
    </source>
</evidence>
<feature type="domain" description="HTH cro/C1-type" evidence="1">
    <location>
        <begin position="7"/>
        <end position="59"/>
    </location>
</feature>
<dbReference type="Pfam" id="PF01381">
    <property type="entry name" value="HTH_3"/>
    <property type="match status" value="1"/>
</dbReference>
<keyword evidence="3" id="KW-1185">Reference proteome</keyword>
<dbReference type="CDD" id="cd00093">
    <property type="entry name" value="HTH_XRE"/>
    <property type="match status" value="1"/>
</dbReference>
<dbReference type="InterPro" id="IPR010982">
    <property type="entry name" value="Lambda_DNA-bd_dom_sf"/>
</dbReference>
<accession>A0A9X2W1B6</accession>
<comment type="caution">
    <text evidence="2">The sequence shown here is derived from an EMBL/GenBank/DDBJ whole genome shotgun (WGS) entry which is preliminary data.</text>
</comment>
<dbReference type="InterPro" id="IPR001387">
    <property type="entry name" value="Cro/C1-type_HTH"/>
</dbReference>
<evidence type="ECO:0000313" key="3">
    <source>
        <dbReference type="Proteomes" id="UP001142648"/>
    </source>
</evidence>
<dbReference type="EMBL" id="JAOAMV010000004">
    <property type="protein sequence ID" value="MCT2559235.1"/>
    <property type="molecule type" value="Genomic_DNA"/>
</dbReference>
<dbReference type="SMART" id="SM00530">
    <property type="entry name" value="HTH_XRE"/>
    <property type="match status" value="1"/>
</dbReference>
<dbReference type="GO" id="GO:0003677">
    <property type="term" value="F:DNA binding"/>
    <property type="evidence" value="ECO:0007669"/>
    <property type="project" value="InterPro"/>
</dbReference>
<gene>
    <name evidence="2" type="ORF">N0B51_09585</name>
</gene>
<dbReference type="RefSeq" id="WP_259962108.1">
    <property type="nucleotide sequence ID" value="NZ_JAOAMV010000004.1"/>
</dbReference>
<dbReference type="Gene3D" id="1.10.260.40">
    <property type="entry name" value="lambda repressor-like DNA-binding domains"/>
    <property type="match status" value="1"/>
</dbReference>
<organism evidence="2 3">
    <name type="scientific">Tsuneonella litorea</name>
    <dbReference type="NCBI Taxonomy" id="2976475"/>
    <lineage>
        <taxon>Bacteria</taxon>
        <taxon>Pseudomonadati</taxon>
        <taxon>Pseudomonadota</taxon>
        <taxon>Alphaproteobacteria</taxon>
        <taxon>Sphingomonadales</taxon>
        <taxon>Erythrobacteraceae</taxon>
        <taxon>Tsuneonella</taxon>
    </lineage>
</organism>
<dbReference type="AlphaFoldDB" id="A0A9X2W1B6"/>
<dbReference type="PROSITE" id="PS50943">
    <property type="entry name" value="HTH_CROC1"/>
    <property type="match status" value="1"/>
</dbReference>
<dbReference type="SUPFAM" id="SSF47413">
    <property type="entry name" value="lambda repressor-like DNA-binding domains"/>
    <property type="match status" value="1"/>
</dbReference>
<reference evidence="2" key="1">
    <citation type="submission" date="2022-09" db="EMBL/GenBank/DDBJ databases">
        <title>The genome sequence of Tsuneonella sp. YG55.</title>
        <authorList>
            <person name="Liu Y."/>
        </authorList>
    </citation>
    <scope>NUCLEOTIDE SEQUENCE</scope>
    <source>
        <strain evidence="2">YG55</strain>
    </source>
</reference>
<dbReference type="Proteomes" id="UP001142648">
    <property type="component" value="Unassembled WGS sequence"/>
</dbReference>